<evidence type="ECO:0000256" key="1">
    <source>
        <dbReference type="SAM" id="MobiDB-lite"/>
    </source>
</evidence>
<dbReference type="EMBL" id="JRNN01000064">
    <property type="protein sequence ID" value="KGF34759.1"/>
    <property type="molecule type" value="Genomic_DNA"/>
</dbReference>
<dbReference type="OrthoDB" id="1081158at2"/>
<accession>A0A096BNL5</accession>
<proteinExistence type="predicted"/>
<dbReference type="Proteomes" id="UP000029556">
    <property type="component" value="Unassembled WGS sequence"/>
</dbReference>
<name>A0A096BNL5_9BACT</name>
<dbReference type="RefSeq" id="WP_036872683.1">
    <property type="nucleotide sequence ID" value="NZ_JRNN01000064.1"/>
</dbReference>
<reference evidence="2 3" key="1">
    <citation type="submission" date="2014-07" db="EMBL/GenBank/DDBJ databases">
        <authorList>
            <person name="McCorrison J."/>
            <person name="Sanka R."/>
            <person name="Torralba M."/>
            <person name="Gillis M."/>
            <person name="Haft D.H."/>
            <person name="Methe B."/>
            <person name="Sutton G."/>
            <person name="Nelson K.E."/>
        </authorList>
    </citation>
    <scope>NUCLEOTIDE SEQUENCE [LARGE SCALE GENOMIC DNA]</scope>
    <source>
        <strain evidence="2 3">DNF00853</strain>
    </source>
</reference>
<comment type="caution">
    <text evidence="2">The sequence shown here is derived from an EMBL/GenBank/DDBJ whole genome shotgun (WGS) entry which is preliminary data.</text>
</comment>
<evidence type="ECO:0000313" key="3">
    <source>
        <dbReference type="Proteomes" id="UP000029556"/>
    </source>
</evidence>
<feature type="compositionally biased region" description="Acidic residues" evidence="1">
    <location>
        <begin position="43"/>
        <end position="57"/>
    </location>
</feature>
<sequence>MKKKYEKPVTEVIRIDDAMQMICGSGPGFNNQTSFNIDKWGEQEETNADGTSEEINDFPDWAK</sequence>
<feature type="region of interest" description="Disordered" evidence="1">
    <location>
        <begin position="42"/>
        <end position="63"/>
    </location>
</feature>
<organism evidence="2 3">
    <name type="scientific">Hoylesella buccalis DNF00853</name>
    <dbReference type="NCBI Taxonomy" id="1401074"/>
    <lineage>
        <taxon>Bacteria</taxon>
        <taxon>Pseudomonadati</taxon>
        <taxon>Bacteroidota</taxon>
        <taxon>Bacteroidia</taxon>
        <taxon>Bacteroidales</taxon>
        <taxon>Prevotellaceae</taxon>
        <taxon>Hoylesella</taxon>
    </lineage>
</organism>
<protein>
    <submittedName>
        <fullName evidence="2">Uncharacterized protein</fullName>
    </submittedName>
</protein>
<evidence type="ECO:0000313" key="2">
    <source>
        <dbReference type="EMBL" id="KGF34759.1"/>
    </source>
</evidence>
<dbReference type="AlphaFoldDB" id="A0A096BNL5"/>
<gene>
    <name evidence="2" type="ORF">HMPREF2137_06220</name>
</gene>